<protein>
    <submittedName>
        <fullName evidence="1">Uncharacterized protein DUF4865</fullName>
    </submittedName>
</protein>
<evidence type="ECO:0000313" key="2">
    <source>
        <dbReference type="Proteomes" id="UP000295509"/>
    </source>
</evidence>
<comment type="caution">
    <text evidence="1">The sequence shown here is derived from an EMBL/GenBank/DDBJ whole genome shotgun (WGS) entry which is preliminary data.</text>
</comment>
<evidence type="ECO:0000313" key="1">
    <source>
        <dbReference type="EMBL" id="TDY42218.1"/>
    </source>
</evidence>
<dbReference type="RefSeq" id="WP_134195591.1">
    <property type="nucleotide sequence ID" value="NZ_JBHLUW010000032.1"/>
</dbReference>
<dbReference type="OrthoDB" id="2065010at2"/>
<dbReference type="EMBL" id="SORE01000022">
    <property type="protein sequence ID" value="TDY42218.1"/>
    <property type="molecule type" value="Genomic_DNA"/>
</dbReference>
<proteinExistence type="predicted"/>
<organism evidence="1 2">
    <name type="scientific">Paraburkholderia rhizosphaerae</name>
    <dbReference type="NCBI Taxonomy" id="480658"/>
    <lineage>
        <taxon>Bacteria</taxon>
        <taxon>Pseudomonadati</taxon>
        <taxon>Pseudomonadota</taxon>
        <taxon>Betaproteobacteria</taxon>
        <taxon>Burkholderiales</taxon>
        <taxon>Burkholderiaceae</taxon>
        <taxon>Paraburkholderia</taxon>
    </lineage>
</organism>
<dbReference type="InterPro" id="IPR032349">
    <property type="entry name" value="DUF4865"/>
</dbReference>
<dbReference type="AlphaFoldDB" id="A0A4R8LIH5"/>
<reference evidence="1 2" key="1">
    <citation type="submission" date="2019-03" db="EMBL/GenBank/DDBJ databases">
        <title>Genomic Encyclopedia of Type Strains, Phase III (KMG-III): the genomes of soil and plant-associated and newly described type strains.</title>
        <authorList>
            <person name="Whitman W."/>
        </authorList>
    </citation>
    <scope>NUCLEOTIDE SEQUENCE [LARGE SCALE GENOMIC DNA]</scope>
    <source>
        <strain evidence="1 2">LMG 29544</strain>
    </source>
</reference>
<dbReference type="Proteomes" id="UP000295509">
    <property type="component" value="Unassembled WGS sequence"/>
</dbReference>
<name>A0A4R8LIH5_9BURK</name>
<dbReference type="Pfam" id="PF16157">
    <property type="entry name" value="DUF4865"/>
    <property type="match status" value="1"/>
</dbReference>
<accession>A0A4R8LIH5</accession>
<keyword evidence="2" id="KW-1185">Reference proteome</keyword>
<sequence>MFIMQYQITLPADYDIDVIRQRVASKGPSFDTFEGLGLKCFLIRERGRFGAHSNQYAPVYLWPHVDAMWSFLAGPGFGGIKDSFGVPPVESWPGFAFARLGRLTDPTAIAALTREDETLQPETNLIERRRREIDMAAEAVERTPGLLARAVGLDPRSWRLVRFDYWARTQADLPAPLRSYEVLHVSAPAFAELNGATIAQNG</sequence>
<gene>
    <name evidence="1" type="ORF">BX592_12227</name>
</gene>